<evidence type="ECO:0000313" key="1">
    <source>
        <dbReference type="EMBL" id="BDI16931.1"/>
    </source>
</evidence>
<organism evidence="1 2">
    <name type="scientific">Nostoc cf. commune SO-36</name>
    <dbReference type="NCBI Taxonomy" id="449208"/>
    <lineage>
        <taxon>Bacteria</taxon>
        <taxon>Bacillati</taxon>
        <taxon>Cyanobacteriota</taxon>
        <taxon>Cyanophyceae</taxon>
        <taxon>Nostocales</taxon>
        <taxon>Nostocaceae</taxon>
        <taxon>Nostoc</taxon>
    </lineage>
</organism>
<gene>
    <name evidence="1" type="ORF">ANSO36C_27330</name>
</gene>
<proteinExistence type="predicted"/>
<dbReference type="EMBL" id="AP025732">
    <property type="protein sequence ID" value="BDI16931.1"/>
    <property type="molecule type" value="Genomic_DNA"/>
</dbReference>
<accession>A0ABM7Z1Q5</accession>
<reference evidence="1" key="1">
    <citation type="submission" date="2022-04" db="EMBL/GenBank/DDBJ databases">
        <title>Complete genome sequence of a cyanobacterium, Nostoc sp. SO-36, isolated in Antarctica.</title>
        <authorList>
            <person name="Kanesaki Y."/>
            <person name="Effendi D."/>
            <person name="Sakamoto T."/>
            <person name="Ohtani S."/>
            <person name="Awai K."/>
        </authorList>
    </citation>
    <scope>NUCLEOTIDE SEQUENCE</scope>
    <source>
        <strain evidence="1">SO-36</strain>
    </source>
</reference>
<name>A0ABM7Z1Q5_NOSCO</name>
<protein>
    <submittedName>
        <fullName evidence="1">Uncharacterized protein</fullName>
    </submittedName>
</protein>
<evidence type="ECO:0000313" key="2">
    <source>
        <dbReference type="Proteomes" id="UP001055453"/>
    </source>
</evidence>
<dbReference type="RefSeq" id="WP_251959961.1">
    <property type="nucleotide sequence ID" value="NZ_AP025732.1"/>
</dbReference>
<sequence length="234" mass="27213">MQKSPDEIRSNLVRLIQDSQDTYPNLASRLREMSRWIADKKSGQLVSKKHVMLLLEELIEDATFWLELQLIPKEDKEAELSSLTPIEMYWYEYLFPLWINERDPKKETWKKELMAGKFQGNDSSLVEKICQVIEFLGGDTFHSYIADLSMATDLFASGLTNLPLSVQITTIQGILSQPKQQRWLDTLQYWGIDRGLFVSYNPTVYQIESKIGQEAFQCSDEIPKNCYSKIDIDR</sequence>
<keyword evidence="2" id="KW-1185">Reference proteome</keyword>
<dbReference type="Proteomes" id="UP001055453">
    <property type="component" value="Chromosome"/>
</dbReference>